<dbReference type="InterPro" id="IPR013525">
    <property type="entry name" value="ABC2_TM"/>
</dbReference>
<protein>
    <recommendedName>
        <fullName evidence="9">ABC transmembrane type-2 domain-containing protein</fullName>
    </recommendedName>
</protein>
<feature type="transmembrane region" description="Helical" evidence="8">
    <location>
        <begin position="98"/>
        <end position="117"/>
    </location>
</feature>
<accession>A0A381VKE9</accession>
<feature type="domain" description="ABC transmembrane type-2" evidence="9">
    <location>
        <begin position="65"/>
        <end position="285"/>
    </location>
</feature>
<evidence type="ECO:0000313" key="10">
    <source>
        <dbReference type="EMBL" id="SVA40147.1"/>
    </source>
</evidence>
<dbReference type="GO" id="GO:0140359">
    <property type="term" value="F:ABC-type transporter activity"/>
    <property type="evidence" value="ECO:0007669"/>
    <property type="project" value="InterPro"/>
</dbReference>
<name>A0A381VKE9_9ZZZZ</name>
<evidence type="ECO:0000256" key="8">
    <source>
        <dbReference type="SAM" id="Phobius"/>
    </source>
</evidence>
<keyword evidence="5 8" id="KW-0812">Transmembrane</keyword>
<dbReference type="InterPro" id="IPR047817">
    <property type="entry name" value="ABC2_TM_bact-type"/>
</dbReference>
<sequence>VLKTSEQPEQTSTTNAAVNLDVRAIEIEPSRGWEALDLRGVWEYRELVWFLIWRDIKVRYKQASLGIAWAVIQPVMTMLVFTLIFGRLAQLPSDGLPYPVFTFTALLPWQLFSGALTGSANSVVNSASLISKVYFPRLVIPIASVMATLVDFTISFGVLLGLMAWYGISLRLAVVVLPLLVMLALAIALAVGLWASALNVRYRDVRHVMPFVVQFWLLASPVAYSTSLITSPTWRAVYSLNPMVGVIEGFRWAVLGSTPPSVLVVPSVLVTGVLLAGGLFFFRRTEASFADVI</sequence>
<feature type="transmembrane region" description="Helical" evidence="8">
    <location>
        <begin position="63"/>
        <end position="86"/>
    </location>
</feature>
<keyword evidence="2" id="KW-0813">Transport</keyword>
<evidence type="ECO:0000259" key="9">
    <source>
        <dbReference type="PROSITE" id="PS51012"/>
    </source>
</evidence>
<evidence type="ECO:0000256" key="5">
    <source>
        <dbReference type="ARBA" id="ARBA00022692"/>
    </source>
</evidence>
<dbReference type="PANTHER" id="PTHR30413:SF8">
    <property type="entry name" value="TRANSPORT PERMEASE PROTEIN"/>
    <property type="match status" value="1"/>
</dbReference>
<gene>
    <name evidence="10" type="ORF">METZ01_LOCUS93001</name>
</gene>
<feature type="transmembrane region" description="Helical" evidence="8">
    <location>
        <begin position="262"/>
        <end position="282"/>
    </location>
</feature>
<dbReference type="GO" id="GO:0015920">
    <property type="term" value="P:lipopolysaccharide transport"/>
    <property type="evidence" value="ECO:0007669"/>
    <property type="project" value="TreeGrafter"/>
</dbReference>
<dbReference type="AlphaFoldDB" id="A0A381VKE9"/>
<organism evidence="10">
    <name type="scientific">marine metagenome</name>
    <dbReference type="NCBI Taxonomy" id="408172"/>
    <lineage>
        <taxon>unclassified sequences</taxon>
        <taxon>metagenomes</taxon>
        <taxon>ecological metagenomes</taxon>
    </lineage>
</organism>
<reference evidence="10" key="1">
    <citation type="submission" date="2018-05" db="EMBL/GenBank/DDBJ databases">
        <authorList>
            <person name="Lanie J.A."/>
            <person name="Ng W.-L."/>
            <person name="Kazmierczak K.M."/>
            <person name="Andrzejewski T.M."/>
            <person name="Davidsen T.M."/>
            <person name="Wayne K.J."/>
            <person name="Tettelin H."/>
            <person name="Glass J.I."/>
            <person name="Rusch D."/>
            <person name="Podicherti R."/>
            <person name="Tsui H.-C.T."/>
            <person name="Winkler M.E."/>
        </authorList>
    </citation>
    <scope>NUCLEOTIDE SEQUENCE</scope>
</reference>
<evidence type="ECO:0000256" key="4">
    <source>
        <dbReference type="ARBA" id="ARBA00022519"/>
    </source>
</evidence>
<feature type="transmembrane region" description="Helical" evidence="8">
    <location>
        <begin position="208"/>
        <end position="229"/>
    </location>
</feature>
<dbReference type="GO" id="GO:0005886">
    <property type="term" value="C:plasma membrane"/>
    <property type="evidence" value="ECO:0007669"/>
    <property type="project" value="UniProtKB-SubCell"/>
</dbReference>
<comment type="subcellular location">
    <subcellularLocation>
        <location evidence="1">Cell inner membrane</location>
        <topology evidence="1">Multi-pass membrane protein</topology>
    </subcellularLocation>
</comment>
<keyword evidence="7 8" id="KW-0472">Membrane</keyword>
<feature type="transmembrane region" description="Helical" evidence="8">
    <location>
        <begin position="138"/>
        <end position="166"/>
    </location>
</feature>
<feature type="non-terminal residue" evidence="10">
    <location>
        <position position="1"/>
    </location>
</feature>
<dbReference type="EMBL" id="UINC01008934">
    <property type="protein sequence ID" value="SVA40147.1"/>
    <property type="molecule type" value="Genomic_DNA"/>
</dbReference>
<dbReference type="PROSITE" id="PS51012">
    <property type="entry name" value="ABC_TM2"/>
    <property type="match status" value="1"/>
</dbReference>
<dbReference type="PANTHER" id="PTHR30413">
    <property type="entry name" value="INNER MEMBRANE TRANSPORT PERMEASE"/>
    <property type="match status" value="1"/>
</dbReference>
<keyword evidence="6 8" id="KW-1133">Transmembrane helix</keyword>
<evidence type="ECO:0000256" key="6">
    <source>
        <dbReference type="ARBA" id="ARBA00022989"/>
    </source>
</evidence>
<feature type="transmembrane region" description="Helical" evidence="8">
    <location>
        <begin position="172"/>
        <end position="196"/>
    </location>
</feature>
<keyword evidence="4" id="KW-0997">Cell inner membrane</keyword>
<dbReference type="Pfam" id="PF01061">
    <property type="entry name" value="ABC2_membrane"/>
    <property type="match status" value="1"/>
</dbReference>
<evidence type="ECO:0000256" key="2">
    <source>
        <dbReference type="ARBA" id="ARBA00022448"/>
    </source>
</evidence>
<evidence type="ECO:0000256" key="7">
    <source>
        <dbReference type="ARBA" id="ARBA00023136"/>
    </source>
</evidence>
<evidence type="ECO:0000256" key="3">
    <source>
        <dbReference type="ARBA" id="ARBA00022475"/>
    </source>
</evidence>
<proteinExistence type="predicted"/>
<evidence type="ECO:0000256" key="1">
    <source>
        <dbReference type="ARBA" id="ARBA00004429"/>
    </source>
</evidence>
<keyword evidence="3" id="KW-1003">Cell membrane</keyword>